<dbReference type="InterPro" id="IPR024529">
    <property type="entry name" value="ECF_trnsprt_substrate-spec"/>
</dbReference>
<keyword evidence="7 8" id="KW-0472">Membrane</keyword>
<feature type="transmembrane region" description="Helical" evidence="8">
    <location>
        <begin position="95"/>
        <end position="120"/>
    </location>
</feature>
<comment type="similarity">
    <text evidence="2">Belongs to the prokaryotic riboflavin transporter (P-RFT) (TC 2.A.87) family.</text>
</comment>
<dbReference type="OrthoDB" id="9809216at2"/>
<dbReference type="PANTHER" id="PTHR38438">
    <property type="entry name" value="RIBOFLAVIN TRANSPORTER RIBU"/>
    <property type="match status" value="1"/>
</dbReference>
<feature type="transmembrane region" description="Helical" evidence="8">
    <location>
        <begin position="56"/>
        <end position="75"/>
    </location>
</feature>
<evidence type="ECO:0000256" key="8">
    <source>
        <dbReference type="SAM" id="Phobius"/>
    </source>
</evidence>
<keyword evidence="3" id="KW-0813">Transport</keyword>
<evidence type="ECO:0000256" key="5">
    <source>
        <dbReference type="ARBA" id="ARBA00022692"/>
    </source>
</evidence>
<evidence type="ECO:0000256" key="6">
    <source>
        <dbReference type="ARBA" id="ARBA00022989"/>
    </source>
</evidence>
<feature type="transmembrane region" description="Helical" evidence="8">
    <location>
        <begin position="184"/>
        <end position="203"/>
    </location>
</feature>
<keyword evidence="10" id="KW-1185">Reference proteome</keyword>
<dbReference type="Proteomes" id="UP000179284">
    <property type="component" value="Chromosome I"/>
</dbReference>
<dbReference type="KEGG" id="bhu:bhn_I0550"/>
<dbReference type="GO" id="GO:0032217">
    <property type="term" value="F:riboflavin transmembrane transporter activity"/>
    <property type="evidence" value="ECO:0007669"/>
    <property type="project" value="InterPro"/>
</dbReference>
<feature type="transmembrane region" description="Helical" evidence="8">
    <location>
        <begin position="209"/>
        <end position="236"/>
    </location>
</feature>
<keyword evidence="5 8" id="KW-0812">Transmembrane</keyword>
<evidence type="ECO:0008006" key="11">
    <source>
        <dbReference type="Google" id="ProtNLM"/>
    </source>
</evidence>
<sequence length="261" mass="28377">MKEKQSLFSLITGNWQHFLALVVLMVIAFAVSIFAEKLASKKDLKEGKEPEKLLSIRKVSIIGVFSAIAFVLMLIEFPLPIAPSFYKFDFSDIPALVVGFAAGPFAGVMVEFIKVTLNILLQGTTSAFVGEIANFLIGASFVSVASIIYRFKKTRKTALIGCLAATLFITFAGAFLNAYFMIPAYALMFGGVENILSAGTAIYSFVDNVFTFCLFCVAPFNLVKGIVHSVITFLIYKQLSPILKAEAFGPAKKSKTVAANE</sequence>
<evidence type="ECO:0000313" key="9">
    <source>
        <dbReference type="EMBL" id="AOZ95584.1"/>
    </source>
</evidence>
<protein>
    <recommendedName>
        <fullName evidence="11">Riboflavin transporter FmnP</fullName>
    </recommendedName>
</protein>
<evidence type="ECO:0000256" key="3">
    <source>
        <dbReference type="ARBA" id="ARBA00022448"/>
    </source>
</evidence>
<dbReference type="Pfam" id="PF12822">
    <property type="entry name" value="ECF_trnsprt"/>
    <property type="match status" value="1"/>
</dbReference>
<dbReference type="PANTHER" id="PTHR38438:SF1">
    <property type="entry name" value="RIBOFLAVIN TRANSPORTER RIBU"/>
    <property type="match status" value="1"/>
</dbReference>
<keyword evidence="6 8" id="KW-1133">Transmembrane helix</keyword>
<evidence type="ECO:0000256" key="2">
    <source>
        <dbReference type="ARBA" id="ARBA00005540"/>
    </source>
</evidence>
<feature type="transmembrane region" description="Helical" evidence="8">
    <location>
        <begin position="157"/>
        <end position="177"/>
    </location>
</feature>
<evidence type="ECO:0000313" key="10">
    <source>
        <dbReference type="Proteomes" id="UP000179284"/>
    </source>
</evidence>
<proteinExistence type="inferred from homology"/>
<reference evidence="10" key="1">
    <citation type="submission" date="2016-10" db="EMBL/GenBank/DDBJ databases">
        <title>The complete genome sequence of the rumen bacterium Butyrivibrio hungatei MB2003.</title>
        <authorList>
            <person name="Palevich N."/>
            <person name="Kelly W.J."/>
            <person name="Leahy S.C."/>
            <person name="Altermann E."/>
            <person name="Rakonjac J."/>
            <person name="Attwood G.T."/>
        </authorList>
    </citation>
    <scope>NUCLEOTIDE SEQUENCE [LARGE SCALE GENOMIC DNA]</scope>
    <source>
        <strain evidence="10">MB2003</strain>
    </source>
</reference>
<evidence type="ECO:0000256" key="4">
    <source>
        <dbReference type="ARBA" id="ARBA00022475"/>
    </source>
</evidence>
<organism evidence="9 10">
    <name type="scientific">Butyrivibrio hungatei</name>
    <dbReference type="NCBI Taxonomy" id="185008"/>
    <lineage>
        <taxon>Bacteria</taxon>
        <taxon>Bacillati</taxon>
        <taxon>Bacillota</taxon>
        <taxon>Clostridia</taxon>
        <taxon>Lachnospirales</taxon>
        <taxon>Lachnospiraceae</taxon>
        <taxon>Butyrivibrio</taxon>
    </lineage>
</organism>
<feature type="transmembrane region" description="Helical" evidence="8">
    <location>
        <begin position="132"/>
        <end position="151"/>
    </location>
</feature>
<feature type="transmembrane region" description="Helical" evidence="8">
    <location>
        <begin position="15"/>
        <end position="35"/>
    </location>
</feature>
<dbReference type="AlphaFoldDB" id="A0A1D9NZJ2"/>
<gene>
    <name evidence="9" type="ORF">bhn_I0550</name>
</gene>
<evidence type="ECO:0000256" key="7">
    <source>
        <dbReference type="ARBA" id="ARBA00023136"/>
    </source>
</evidence>
<dbReference type="EMBL" id="CP017831">
    <property type="protein sequence ID" value="AOZ95584.1"/>
    <property type="molecule type" value="Genomic_DNA"/>
</dbReference>
<keyword evidence="4" id="KW-1003">Cell membrane</keyword>
<dbReference type="Gene3D" id="1.10.1760.20">
    <property type="match status" value="1"/>
</dbReference>
<dbReference type="RefSeq" id="WP_083385671.1">
    <property type="nucleotide sequence ID" value="NZ_CP017831.1"/>
</dbReference>
<dbReference type="InterPro" id="IPR025720">
    <property type="entry name" value="RibU"/>
</dbReference>
<accession>A0A1D9NZJ2</accession>
<dbReference type="GO" id="GO:0005886">
    <property type="term" value="C:plasma membrane"/>
    <property type="evidence" value="ECO:0007669"/>
    <property type="project" value="UniProtKB-SubCell"/>
</dbReference>
<evidence type="ECO:0000256" key="1">
    <source>
        <dbReference type="ARBA" id="ARBA00004651"/>
    </source>
</evidence>
<name>A0A1D9NZJ2_9FIRM</name>
<comment type="subcellular location">
    <subcellularLocation>
        <location evidence="1">Cell membrane</location>
        <topology evidence="1">Multi-pass membrane protein</topology>
    </subcellularLocation>
</comment>